<evidence type="ECO:0000313" key="1">
    <source>
        <dbReference type="EMBL" id="HHS48491.1"/>
    </source>
</evidence>
<reference evidence="1" key="1">
    <citation type="journal article" date="2020" name="mSystems">
        <title>Genome- and Community-Level Interaction Insights into Carbon Utilization and Element Cycling Functions of Hydrothermarchaeota in Hydrothermal Sediment.</title>
        <authorList>
            <person name="Zhou Z."/>
            <person name="Liu Y."/>
            <person name="Xu W."/>
            <person name="Pan J."/>
            <person name="Luo Z.H."/>
            <person name="Li M."/>
        </authorList>
    </citation>
    <scope>NUCLEOTIDE SEQUENCE [LARGE SCALE GENOMIC DNA]</scope>
    <source>
        <strain evidence="1">SpSt-1135</strain>
    </source>
</reference>
<organism evidence="1">
    <name type="scientific">Desulfurella acetivorans</name>
    <dbReference type="NCBI Taxonomy" id="33002"/>
    <lineage>
        <taxon>Bacteria</taxon>
        <taxon>Pseudomonadati</taxon>
        <taxon>Campylobacterota</taxon>
        <taxon>Desulfurellia</taxon>
        <taxon>Desulfurellales</taxon>
        <taxon>Desulfurellaceae</taxon>
        <taxon>Desulfurella</taxon>
    </lineage>
</organism>
<comment type="caution">
    <text evidence="1">The sequence shown here is derived from an EMBL/GenBank/DDBJ whole genome shotgun (WGS) entry which is preliminary data.</text>
</comment>
<dbReference type="SUPFAM" id="SSF53850">
    <property type="entry name" value="Periplasmic binding protein-like II"/>
    <property type="match status" value="1"/>
</dbReference>
<proteinExistence type="predicted"/>
<dbReference type="Pfam" id="PF13531">
    <property type="entry name" value="SBP_bac_11"/>
    <property type="match status" value="1"/>
</dbReference>
<dbReference type="AlphaFoldDB" id="A0A7C6E7N3"/>
<name>A0A7C6E7N3_DESAE</name>
<dbReference type="EMBL" id="DRZX01000061">
    <property type="protein sequence ID" value="HHS48491.1"/>
    <property type="molecule type" value="Genomic_DNA"/>
</dbReference>
<dbReference type="Gene3D" id="3.40.190.10">
    <property type="entry name" value="Periplasmic binding protein-like II"/>
    <property type="match status" value="1"/>
</dbReference>
<sequence length="54" mass="6059">MVIIAKLIKIYKPIAQAMVILKSSKNQELAKKYLDFIKSSQAKAIFKEFGCATP</sequence>
<accession>A0A7C6E7N3</accession>
<gene>
    <name evidence="1" type="ORF">ENM99_01305</name>
</gene>
<dbReference type="Proteomes" id="UP000886400">
    <property type="component" value="Unassembled WGS sequence"/>
</dbReference>
<protein>
    <submittedName>
        <fullName evidence="1">Extracellular solute-binding protein</fullName>
    </submittedName>
</protein>